<comment type="caution">
    <text evidence="4">The sequence shown here is derived from an EMBL/GenBank/DDBJ whole genome shotgun (WGS) entry which is preliminary data.</text>
</comment>
<dbReference type="OrthoDB" id="268975at2"/>
<accession>A0A074KGY7</accession>
<reference evidence="4 5" key="1">
    <citation type="journal article" date="2015" name="Antonie Van Leeuwenhoek">
        <title>Thioclava indica sp. nov., isolated from surface seawater of the Indian Ocean.</title>
        <authorList>
            <person name="Liu Y."/>
            <person name="Lai Q."/>
            <person name="Du J."/>
            <person name="Xu H."/>
            <person name="Jiang L."/>
            <person name="Shao Z."/>
        </authorList>
    </citation>
    <scope>NUCLEOTIDE SEQUENCE [LARGE SCALE GENOMIC DNA]</scope>
    <source>
        <strain evidence="4 5">DT23-4</strain>
    </source>
</reference>
<feature type="domain" description="Outer membrane protein beta-barrel" evidence="3">
    <location>
        <begin position="33"/>
        <end position="196"/>
    </location>
</feature>
<dbReference type="Gene3D" id="2.40.160.20">
    <property type="match status" value="1"/>
</dbReference>
<dbReference type="EMBL" id="AUNB01000014">
    <property type="protein sequence ID" value="KEO60847.1"/>
    <property type="molecule type" value="Genomic_DNA"/>
</dbReference>
<evidence type="ECO:0000313" key="5">
    <source>
        <dbReference type="Proteomes" id="UP000027471"/>
    </source>
</evidence>
<protein>
    <recommendedName>
        <fullName evidence="3">Outer membrane protein beta-barrel domain-containing protein</fullName>
    </recommendedName>
</protein>
<dbReference type="InterPro" id="IPR027385">
    <property type="entry name" value="Beta-barrel_OMP"/>
</dbReference>
<evidence type="ECO:0000313" key="4">
    <source>
        <dbReference type="EMBL" id="KEO60847.1"/>
    </source>
</evidence>
<gene>
    <name evidence="4" type="ORF">DT23_12245</name>
</gene>
<dbReference type="eggNOG" id="COG3637">
    <property type="taxonomic scope" value="Bacteria"/>
</dbReference>
<sequence>MKRILMSSSVLAVIGGAAFAGGYTAPAAEPVVAAAPVVVAPMADWGGFYAGAQLGYGDASDAVDDSGVVGGVHGGYLYDFGKYVAGGELAFSGADITDDAQNSKIDSFTDLKFIGGVKQNNWLFYGGLGASYIKGDTAGGVSASDTVPMATLGVRYKVRPNMTVGGAVDYRKGDDFDGSGQDLDLTTVSLTTSFQF</sequence>
<dbReference type="Proteomes" id="UP000027471">
    <property type="component" value="Unassembled WGS sequence"/>
</dbReference>
<organism evidence="4 5">
    <name type="scientific">Thioclava indica</name>
    <dbReference type="NCBI Taxonomy" id="1353528"/>
    <lineage>
        <taxon>Bacteria</taxon>
        <taxon>Pseudomonadati</taxon>
        <taxon>Pseudomonadota</taxon>
        <taxon>Alphaproteobacteria</taxon>
        <taxon>Rhodobacterales</taxon>
        <taxon>Paracoccaceae</taxon>
        <taxon>Thioclava</taxon>
    </lineage>
</organism>
<keyword evidence="1 2" id="KW-0732">Signal</keyword>
<dbReference type="RefSeq" id="WP_038128964.1">
    <property type="nucleotide sequence ID" value="NZ_AUNB01000014.1"/>
</dbReference>
<evidence type="ECO:0000256" key="1">
    <source>
        <dbReference type="ARBA" id="ARBA00022729"/>
    </source>
</evidence>
<name>A0A074KGY7_9RHOB</name>
<feature type="chain" id="PRO_5001696950" description="Outer membrane protein beta-barrel domain-containing protein" evidence="2">
    <location>
        <begin position="21"/>
        <end position="196"/>
    </location>
</feature>
<proteinExistence type="predicted"/>
<keyword evidence="5" id="KW-1185">Reference proteome</keyword>
<feature type="signal peptide" evidence="2">
    <location>
        <begin position="1"/>
        <end position="20"/>
    </location>
</feature>
<evidence type="ECO:0000259" key="3">
    <source>
        <dbReference type="Pfam" id="PF13505"/>
    </source>
</evidence>
<dbReference type="InterPro" id="IPR011250">
    <property type="entry name" value="OMP/PagP_B-barrel"/>
</dbReference>
<dbReference type="AlphaFoldDB" id="A0A074KGY7"/>
<dbReference type="SUPFAM" id="SSF56925">
    <property type="entry name" value="OMPA-like"/>
    <property type="match status" value="1"/>
</dbReference>
<dbReference type="Pfam" id="PF13505">
    <property type="entry name" value="OMP_b-brl"/>
    <property type="match status" value="1"/>
</dbReference>
<dbReference type="STRING" id="1353528.DT23_12245"/>
<evidence type="ECO:0000256" key="2">
    <source>
        <dbReference type="SAM" id="SignalP"/>
    </source>
</evidence>